<dbReference type="Pfam" id="PF00155">
    <property type="entry name" value="Aminotran_1_2"/>
    <property type="match status" value="1"/>
</dbReference>
<dbReference type="InterPro" id="IPR036388">
    <property type="entry name" value="WH-like_DNA-bd_sf"/>
</dbReference>
<dbReference type="Gene3D" id="3.40.640.10">
    <property type="entry name" value="Type I PLP-dependent aspartate aminotransferase-like (Major domain)"/>
    <property type="match status" value="1"/>
</dbReference>
<protein>
    <submittedName>
        <fullName evidence="7">PLP-dependent aminotransferase family protein</fullName>
    </submittedName>
</protein>
<dbReference type="PRINTS" id="PR00035">
    <property type="entry name" value="HTHGNTR"/>
</dbReference>
<evidence type="ECO:0000256" key="1">
    <source>
        <dbReference type="ARBA" id="ARBA00005384"/>
    </source>
</evidence>
<dbReference type="Proteomes" id="UP001215231">
    <property type="component" value="Chromosome"/>
</dbReference>
<evidence type="ECO:0000256" key="3">
    <source>
        <dbReference type="ARBA" id="ARBA00023015"/>
    </source>
</evidence>
<dbReference type="SUPFAM" id="SSF53383">
    <property type="entry name" value="PLP-dependent transferases"/>
    <property type="match status" value="1"/>
</dbReference>
<name>A0ABY7VEL5_9GAMM</name>
<dbReference type="InterPro" id="IPR000524">
    <property type="entry name" value="Tscrpt_reg_HTH_GntR"/>
</dbReference>
<dbReference type="InterPro" id="IPR004839">
    <property type="entry name" value="Aminotransferase_I/II_large"/>
</dbReference>
<feature type="domain" description="HTH gntR-type" evidence="6">
    <location>
        <begin position="13"/>
        <end position="81"/>
    </location>
</feature>
<dbReference type="GO" id="GO:0008483">
    <property type="term" value="F:transaminase activity"/>
    <property type="evidence" value="ECO:0007669"/>
    <property type="project" value="UniProtKB-KW"/>
</dbReference>
<dbReference type="PANTHER" id="PTHR46577">
    <property type="entry name" value="HTH-TYPE TRANSCRIPTIONAL REGULATORY PROTEIN GABR"/>
    <property type="match status" value="1"/>
</dbReference>
<dbReference type="EMBL" id="CP059693">
    <property type="protein sequence ID" value="WDE12154.1"/>
    <property type="molecule type" value="Genomic_DNA"/>
</dbReference>
<keyword evidence="5" id="KW-0804">Transcription</keyword>
<evidence type="ECO:0000313" key="7">
    <source>
        <dbReference type="EMBL" id="WDE12154.1"/>
    </source>
</evidence>
<keyword evidence="8" id="KW-1185">Reference proteome</keyword>
<evidence type="ECO:0000313" key="8">
    <source>
        <dbReference type="Proteomes" id="UP001215231"/>
    </source>
</evidence>
<dbReference type="InterPro" id="IPR036390">
    <property type="entry name" value="WH_DNA-bd_sf"/>
</dbReference>
<dbReference type="PANTHER" id="PTHR46577:SF1">
    <property type="entry name" value="HTH-TYPE TRANSCRIPTIONAL REGULATORY PROTEIN GABR"/>
    <property type="match status" value="1"/>
</dbReference>
<dbReference type="RefSeq" id="WP_274052420.1">
    <property type="nucleotide sequence ID" value="NZ_CP059693.1"/>
</dbReference>
<reference evidence="7 8" key="1">
    <citation type="journal article" date="2022" name="Mar. Drugs">
        <title>Bioassay-Guided Fractionation Leads to the Detection of Cholic Acid Generated by the Rare Thalassomonas sp.</title>
        <authorList>
            <person name="Pheiffer F."/>
            <person name="Schneider Y.K."/>
            <person name="Hansen E.H."/>
            <person name="Andersen J.H."/>
            <person name="Isaksson J."/>
            <person name="Busche T."/>
            <person name="R C."/>
            <person name="Kalinowski J."/>
            <person name="Zyl L.V."/>
            <person name="Trindade M."/>
        </authorList>
    </citation>
    <scope>NUCLEOTIDE SEQUENCE [LARGE SCALE GENOMIC DNA]</scope>
    <source>
        <strain evidence="7 8">A5K-61T</strain>
    </source>
</reference>
<dbReference type="Pfam" id="PF00392">
    <property type="entry name" value="GntR"/>
    <property type="match status" value="1"/>
</dbReference>
<keyword evidence="7" id="KW-0032">Aminotransferase</keyword>
<evidence type="ECO:0000256" key="4">
    <source>
        <dbReference type="ARBA" id="ARBA00023125"/>
    </source>
</evidence>
<proteinExistence type="inferred from homology"/>
<keyword evidence="4" id="KW-0238">DNA-binding</keyword>
<dbReference type="SUPFAM" id="SSF46785">
    <property type="entry name" value="Winged helix' DNA-binding domain"/>
    <property type="match status" value="1"/>
</dbReference>
<evidence type="ECO:0000256" key="2">
    <source>
        <dbReference type="ARBA" id="ARBA00022898"/>
    </source>
</evidence>
<dbReference type="CDD" id="cd00609">
    <property type="entry name" value="AAT_like"/>
    <property type="match status" value="1"/>
</dbReference>
<dbReference type="PROSITE" id="PS50949">
    <property type="entry name" value="HTH_GNTR"/>
    <property type="match status" value="1"/>
</dbReference>
<keyword evidence="7" id="KW-0808">Transferase</keyword>
<dbReference type="Gene3D" id="1.10.10.10">
    <property type="entry name" value="Winged helix-like DNA-binding domain superfamily/Winged helix DNA-binding domain"/>
    <property type="match status" value="1"/>
</dbReference>
<dbReference type="InterPro" id="IPR015424">
    <property type="entry name" value="PyrdxlP-dep_Trfase"/>
</dbReference>
<keyword evidence="2" id="KW-0663">Pyridoxal phosphate</keyword>
<evidence type="ECO:0000256" key="5">
    <source>
        <dbReference type="ARBA" id="ARBA00023163"/>
    </source>
</evidence>
<dbReference type="CDD" id="cd07377">
    <property type="entry name" value="WHTH_GntR"/>
    <property type="match status" value="1"/>
</dbReference>
<accession>A0ABY7VEL5</accession>
<dbReference type="InterPro" id="IPR015421">
    <property type="entry name" value="PyrdxlP-dep_Trfase_major"/>
</dbReference>
<comment type="similarity">
    <text evidence="1">In the C-terminal section; belongs to the class-I pyridoxal-phosphate-dependent aminotransferase family.</text>
</comment>
<dbReference type="SMART" id="SM00345">
    <property type="entry name" value="HTH_GNTR"/>
    <property type="match status" value="1"/>
</dbReference>
<gene>
    <name evidence="7" type="ORF">H3N35_01310</name>
</gene>
<evidence type="ECO:0000259" key="6">
    <source>
        <dbReference type="PROSITE" id="PS50949"/>
    </source>
</evidence>
<keyword evidence="3" id="KW-0805">Transcription regulation</keyword>
<dbReference type="InterPro" id="IPR051446">
    <property type="entry name" value="HTH_trans_reg/aminotransferase"/>
</dbReference>
<sequence>MKDLLLTPDPAIKPAFVRIAAAIREAITSDQVRANESLPSARKLAEQLKTNRHTIMAAYQELIAQGWVTSKQRQGYRVAADLPVQGSRKITDSGDLSERTFHWSINSTPQVPDGSMKALDFSYNFAGGLPDIENFPFQEFKSYMSDSLTRPDIFGLGYGNNNGDGLFIEQVTTYLRRARGITDKEIIAVNGSQEALYLISRLLLKPGDKVAVESLGYRPAWNAFKTAGAELLAIRQHKTGIDIRQLESLFKQHQVRLIYLTPLHQYPTTVTLPITERLAVYRLAAEYNVAIIEDDYDHEYHYQSQPLTPMAANDPLGLVIYLSTFSKIMFPGARIGFIAVDKSLAADFLNYRSIVNHKPNVLMQAAIGRWMEDGALERHLRRTGKKYRQRRDNLVKQLNNYRQQGIALDFHQPAGGMALWLDIKQEAAEIEAYAKARDVFLLGESHFHLLPENNENRYIRLGFAAMDEEKLNLGLARVFRYFS</sequence>
<organism evidence="7 8">
    <name type="scientific">Thalassomonas haliotis</name>
    <dbReference type="NCBI Taxonomy" id="485448"/>
    <lineage>
        <taxon>Bacteria</taxon>
        <taxon>Pseudomonadati</taxon>
        <taxon>Pseudomonadota</taxon>
        <taxon>Gammaproteobacteria</taxon>
        <taxon>Alteromonadales</taxon>
        <taxon>Colwelliaceae</taxon>
        <taxon>Thalassomonas</taxon>
    </lineage>
</organism>